<name>A0A923MWE7_9BURK</name>
<proteinExistence type="predicted"/>
<accession>A0A923MWE7</accession>
<dbReference type="Pfam" id="PF05597">
    <property type="entry name" value="Phasin"/>
    <property type="match status" value="1"/>
</dbReference>
<feature type="region of interest" description="Disordered" evidence="1">
    <location>
        <begin position="137"/>
        <end position="169"/>
    </location>
</feature>
<comment type="caution">
    <text evidence="2">The sequence shown here is derived from an EMBL/GenBank/DDBJ whole genome shotgun (WGS) entry which is preliminary data.</text>
</comment>
<protein>
    <submittedName>
        <fullName evidence="2">Phasin family protein</fullName>
    </submittedName>
</protein>
<dbReference type="AlphaFoldDB" id="A0A923MWE7"/>
<reference evidence="2" key="1">
    <citation type="submission" date="2020-08" db="EMBL/GenBank/DDBJ databases">
        <title>Ramlibacter sp. USB13 16S ribosomal RNA gene genome sequencing and assembly.</title>
        <authorList>
            <person name="Kang M."/>
        </authorList>
    </citation>
    <scope>NUCLEOTIDE SEQUENCE</scope>
    <source>
        <strain evidence="2">USB13</strain>
    </source>
</reference>
<keyword evidence="3" id="KW-1185">Reference proteome</keyword>
<feature type="compositionally biased region" description="Polar residues" evidence="1">
    <location>
        <begin position="74"/>
        <end position="88"/>
    </location>
</feature>
<dbReference type="RefSeq" id="WP_187079036.1">
    <property type="nucleotide sequence ID" value="NZ_JACORT010000017.1"/>
</dbReference>
<feature type="region of interest" description="Disordered" evidence="1">
    <location>
        <begin position="65"/>
        <end position="88"/>
    </location>
</feature>
<organism evidence="2 3">
    <name type="scientific">Ramlibacter cellulosilyticus</name>
    <dbReference type="NCBI Taxonomy" id="2764187"/>
    <lineage>
        <taxon>Bacteria</taxon>
        <taxon>Pseudomonadati</taxon>
        <taxon>Pseudomonadota</taxon>
        <taxon>Betaproteobacteria</taxon>
        <taxon>Burkholderiales</taxon>
        <taxon>Comamonadaceae</taxon>
        <taxon>Ramlibacter</taxon>
    </lineage>
</organism>
<evidence type="ECO:0000313" key="3">
    <source>
        <dbReference type="Proteomes" id="UP000608513"/>
    </source>
</evidence>
<sequence>MVKKLQKSGDGAKAASSTQLAATVKESAQQIWLAGLGAFSKAQEEGGKVFEALVKEGVTLQKRTQAVAEGKLSEATTRMSSMATDLSTRASGQWDKLEGIFEDRVSKALKKLGVPTSRDVDALVKRIDELQRTVASLQGGGSARKTAAKRTPATKAVARKRAPARKAAG</sequence>
<feature type="compositionally biased region" description="Low complexity" evidence="1">
    <location>
        <begin position="143"/>
        <end position="156"/>
    </location>
</feature>
<dbReference type="NCBIfam" id="TIGR01837">
    <property type="entry name" value="PHA_granule_1"/>
    <property type="match status" value="1"/>
</dbReference>
<dbReference type="PANTHER" id="PTHR38664">
    <property type="entry name" value="SLR0058 PROTEIN"/>
    <property type="match status" value="1"/>
</dbReference>
<evidence type="ECO:0000256" key="1">
    <source>
        <dbReference type="SAM" id="MobiDB-lite"/>
    </source>
</evidence>
<evidence type="ECO:0000313" key="2">
    <source>
        <dbReference type="EMBL" id="MBC5786291.1"/>
    </source>
</evidence>
<dbReference type="InterPro" id="IPR008769">
    <property type="entry name" value="PhaF_PhaI"/>
</dbReference>
<feature type="compositionally biased region" description="Basic residues" evidence="1">
    <location>
        <begin position="157"/>
        <end position="169"/>
    </location>
</feature>
<dbReference type="PANTHER" id="PTHR38664:SF1">
    <property type="entry name" value="SLR0058 PROTEIN"/>
    <property type="match status" value="1"/>
</dbReference>
<dbReference type="Proteomes" id="UP000608513">
    <property type="component" value="Unassembled WGS sequence"/>
</dbReference>
<dbReference type="EMBL" id="JACORT010000017">
    <property type="protein sequence ID" value="MBC5786291.1"/>
    <property type="molecule type" value="Genomic_DNA"/>
</dbReference>
<gene>
    <name evidence="2" type="ORF">H8N03_25360</name>
</gene>